<proteinExistence type="predicted"/>
<evidence type="ECO:0000256" key="1">
    <source>
        <dbReference type="SAM" id="MobiDB-lite"/>
    </source>
</evidence>
<reference evidence="3" key="1">
    <citation type="submission" date="2023-02" db="EMBL/GenBank/DDBJ databases">
        <title>Colletotrichum kahawae CIFC_Que2 genome sequencing and assembly.</title>
        <authorList>
            <person name="Baroncelli R."/>
        </authorList>
    </citation>
    <scope>NUCLEOTIDE SEQUENCE</scope>
    <source>
        <strain evidence="3">CIFC_Que2</strain>
    </source>
</reference>
<evidence type="ECO:0000256" key="2">
    <source>
        <dbReference type="SAM" id="SignalP"/>
    </source>
</evidence>
<dbReference type="AlphaFoldDB" id="A0AAD9Y4D5"/>
<name>A0AAD9Y4D5_COLKA</name>
<accession>A0AAD9Y4D5</accession>
<dbReference type="Proteomes" id="UP001281614">
    <property type="component" value="Unassembled WGS sequence"/>
</dbReference>
<keyword evidence="4" id="KW-1185">Reference proteome</keyword>
<feature type="signal peptide" evidence="2">
    <location>
        <begin position="1"/>
        <end position="41"/>
    </location>
</feature>
<dbReference type="EMBL" id="VYYT01000444">
    <property type="protein sequence ID" value="KAK2735351.1"/>
    <property type="molecule type" value="Genomic_DNA"/>
</dbReference>
<protein>
    <submittedName>
        <fullName evidence="3">Uncharacterized protein</fullName>
    </submittedName>
</protein>
<comment type="caution">
    <text evidence="3">The sequence shown here is derived from an EMBL/GenBank/DDBJ whole genome shotgun (WGS) entry which is preliminary data.</text>
</comment>
<gene>
    <name evidence="3" type="ORF">CKAH01_01732</name>
</gene>
<organism evidence="3 4">
    <name type="scientific">Colletotrichum kahawae</name>
    <name type="common">Coffee berry disease fungus</name>
    <dbReference type="NCBI Taxonomy" id="34407"/>
    <lineage>
        <taxon>Eukaryota</taxon>
        <taxon>Fungi</taxon>
        <taxon>Dikarya</taxon>
        <taxon>Ascomycota</taxon>
        <taxon>Pezizomycotina</taxon>
        <taxon>Sordariomycetes</taxon>
        <taxon>Hypocreomycetidae</taxon>
        <taxon>Glomerellales</taxon>
        <taxon>Glomerellaceae</taxon>
        <taxon>Colletotrichum</taxon>
        <taxon>Colletotrichum gloeosporioides species complex</taxon>
    </lineage>
</organism>
<feature type="region of interest" description="Disordered" evidence="1">
    <location>
        <begin position="87"/>
        <end position="140"/>
    </location>
</feature>
<feature type="chain" id="PRO_5042156711" evidence="2">
    <location>
        <begin position="42"/>
        <end position="237"/>
    </location>
</feature>
<evidence type="ECO:0000313" key="3">
    <source>
        <dbReference type="EMBL" id="KAK2735351.1"/>
    </source>
</evidence>
<keyword evidence="2" id="KW-0732">Signal</keyword>
<sequence>MPLRDLPLARRSSVRPVRDMAWGLLLLLLLLLLLCPWRASSFSKDRVWRIQWNGVLDDGLSAGHDGDTGQERKSQLQGDCLRAIPNAVPDHSASRVSDGSPQRPDRPSTDTLKNSLQPGEMPLSGPSSNSPTGDNVKSHSATRQALVIIAGKPTGGPLVAFKLEHCPPSPSSGGQRRCTTTIEEIKQALERDFPDAIRHSEFTRTPAPSAAGQSSITACSSTTCRPTEAAYHAIRHA</sequence>
<feature type="compositionally biased region" description="Polar residues" evidence="1">
    <location>
        <begin position="125"/>
        <end position="140"/>
    </location>
</feature>
<evidence type="ECO:0000313" key="4">
    <source>
        <dbReference type="Proteomes" id="UP001281614"/>
    </source>
</evidence>